<feature type="transmembrane region" description="Helical" evidence="1">
    <location>
        <begin position="59"/>
        <end position="85"/>
    </location>
</feature>
<dbReference type="Proteomes" id="UP001595799">
    <property type="component" value="Unassembled WGS sequence"/>
</dbReference>
<accession>A0ABV8UKD5</accession>
<dbReference type="PANTHER" id="PTHR42709">
    <property type="entry name" value="ALKALINE PHOSPHATASE LIKE PROTEIN"/>
    <property type="match status" value="1"/>
</dbReference>
<organism evidence="3 4">
    <name type="scientific">Fodinicurvata halophila</name>
    <dbReference type="NCBI Taxonomy" id="1419723"/>
    <lineage>
        <taxon>Bacteria</taxon>
        <taxon>Pseudomonadati</taxon>
        <taxon>Pseudomonadota</taxon>
        <taxon>Alphaproteobacteria</taxon>
        <taxon>Rhodospirillales</taxon>
        <taxon>Rhodovibrionaceae</taxon>
        <taxon>Fodinicurvata</taxon>
    </lineage>
</organism>
<dbReference type="EMBL" id="JBHSCW010000003">
    <property type="protein sequence ID" value="MFC4350974.1"/>
    <property type="molecule type" value="Genomic_DNA"/>
</dbReference>
<protein>
    <submittedName>
        <fullName evidence="3">YqaA family protein</fullName>
    </submittedName>
</protein>
<evidence type="ECO:0000313" key="4">
    <source>
        <dbReference type="Proteomes" id="UP001595799"/>
    </source>
</evidence>
<reference evidence="4" key="1">
    <citation type="journal article" date="2019" name="Int. J. Syst. Evol. Microbiol.">
        <title>The Global Catalogue of Microorganisms (GCM) 10K type strain sequencing project: providing services to taxonomists for standard genome sequencing and annotation.</title>
        <authorList>
            <consortium name="The Broad Institute Genomics Platform"/>
            <consortium name="The Broad Institute Genome Sequencing Center for Infectious Disease"/>
            <person name="Wu L."/>
            <person name="Ma J."/>
        </authorList>
    </citation>
    <scope>NUCLEOTIDE SEQUENCE [LARGE SCALE GENOMIC DNA]</scope>
    <source>
        <strain evidence="4">CECT 8472</strain>
    </source>
</reference>
<dbReference type="InterPro" id="IPR051311">
    <property type="entry name" value="DedA_domain"/>
</dbReference>
<proteinExistence type="predicted"/>
<gene>
    <name evidence="3" type="ORF">ACFOW6_05405</name>
</gene>
<evidence type="ECO:0000313" key="3">
    <source>
        <dbReference type="EMBL" id="MFC4350974.1"/>
    </source>
</evidence>
<comment type="caution">
    <text evidence="3">The sequence shown here is derived from an EMBL/GenBank/DDBJ whole genome shotgun (WGS) entry which is preliminary data.</text>
</comment>
<dbReference type="Pfam" id="PF09335">
    <property type="entry name" value="VTT_dom"/>
    <property type="match status" value="1"/>
</dbReference>
<keyword evidence="1" id="KW-0472">Membrane</keyword>
<evidence type="ECO:0000259" key="2">
    <source>
        <dbReference type="Pfam" id="PF09335"/>
    </source>
</evidence>
<keyword evidence="1" id="KW-1133">Transmembrane helix</keyword>
<dbReference type="RefSeq" id="WP_382421316.1">
    <property type="nucleotide sequence ID" value="NZ_JBHSCW010000003.1"/>
</dbReference>
<keyword evidence="1" id="KW-0812">Transmembrane</keyword>
<keyword evidence="4" id="KW-1185">Reference proteome</keyword>
<feature type="transmembrane region" description="Helical" evidence="1">
    <location>
        <begin position="27"/>
        <end position="53"/>
    </location>
</feature>
<feature type="transmembrane region" description="Helical" evidence="1">
    <location>
        <begin position="184"/>
        <end position="201"/>
    </location>
</feature>
<name>A0ABV8UKD5_9PROT</name>
<sequence length="203" mass="22319">MKEAAGTEEGKDRRWLERFLSSRHSPVAMGGLSFLESTILAVPLELILVPYMLANRNRIWWIAALVTLGCLLGALCGYLVGMAAYDTLGSWLIERFGWQQAAATFQMEFNENGFVAILLVGVSPVPFQIAMLTAGASGYSLPLFLLAAALARGLRYFGLALLVVIFGRRVEGLLQRWQIRKRTLLLGMILLALAITLFLVLSG</sequence>
<feature type="transmembrane region" description="Helical" evidence="1">
    <location>
        <begin position="143"/>
        <end position="164"/>
    </location>
</feature>
<dbReference type="PANTHER" id="PTHR42709:SF11">
    <property type="entry name" value="DEDA FAMILY PROTEIN"/>
    <property type="match status" value="1"/>
</dbReference>
<dbReference type="InterPro" id="IPR032816">
    <property type="entry name" value="VTT_dom"/>
</dbReference>
<evidence type="ECO:0000256" key="1">
    <source>
        <dbReference type="SAM" id="Phobius"/>
    </source>
</evidence>
<feature type="domain" description="VTT" evidence="2">
    <location>
        <begin position="59"/>
        <end position="162"/>
    </location>
</feature>
<feature type="transmembrane region" description="Helical" evidence="1">
    <location>
        <begin position="114"/>
        <end position="137"/>
    </location>
</feature>